<evidence type="ECO:0000313" key="1">
    <source>
        <dbReference type="EMBL" id="MDC5696991.1"/>
    </source>
</evidence>
<sequence length="82" mass="9122">MTVPYEPAPASWDAEEHPMLAGVDPHGNAIFNARQMRRIRLEAEALLAGELTLGQRLALEGVVELCDAGQRPPHRYLWFVGD</sequence>
<proteinExistence type="predicted"/>
<accession>A0ABT5GGZ7</accession>
<organism evidence="1 2">
    <name type="scientific">Intrasporangium calvum</name>
    <dbReference type="NCBI Taxonomy" id="53358"/>
    <lineage>
        <taxon>Bacteria</taxon>
        <taxon>Bacillati</taxon>
        <taxon>Actinomycetota</taxon>
        <taxon>Actinomycetes</taxon>
        <taxon>Micrococcales</taxon>
        <taxon>Intrasporangiaceae</taxon>
        <taxon>Intrasporangium</taxon>
    </lineage>
</organism>
<dbReference type="RefSeq" id="WP_272461565.1">
    <property type="nucleotide sequence ID" value="NZ_JAPFQL010000022.1"/>
</dbReference>
<evidence type="ECO:0000313" key="2">
    <source>
        <dbReference type="Proteomes" id="UP001150259"/>
    </source>
</evidence>
<comment type="caution">
    <text evidence="1">The sequence shown here is derived from an EMBL/GenBank/DDBJ whole genome shotgun (WGS) entry which is preliminary data.</text>
</comment>
<gene>
    <name evidence="1" type="ORF">OO014_06940</name>
</gene>
<protein>
    <submittedName>
        <fullName evidence="1">Uncharacterized protein</fullName>
    </submittedName>
</protein>
<keyword evidence="2" id="KW-1185">Reference proteome</keyword>
<reference evidence="1 2" key="1">
    <citation type="submission" date="2022-11" db="EMBL/GenBank/DDBJ databases">
        <title>Anaerobic phenanthrene biodegradation by a DNRA strain PheN6.</title>
        <authorList>
            <person name="Zhang Z."/>
        </authorList>
    </citation>
    <scope>NUCLEOTIDE SEQUENCE [LARGE SCALE GENOMIC DNA]</scope>
    <source>
        <strain evidence="1 2">PheN6</strain>
    </source>
</reference>
<dbReference type="EMBL" id="JAPFQL010000022">
    <property type="protein sequence ID" value="MDC5696991.1"/>
    <property type="molecule type" value="Genomic_DNA"/>
</dbReference>
<name>A0ABT5GGZ7_9MICO</name>
<dbReference type="Proteomes" id="UP001150259">
    <property type="component" value="Unassembled WGS sequence"/>
</dbReference>